<dbReference type="InterPro" id="IPR005240">
    <property type="entry name" value="DUF389"/>
</dbReference>
<comment type="caution">
    <text evidence="3">The sequence shown here is derived from an EMBL/GenBank/DDBJ whole genome shotgun (WGS) entry which is preliminary data.</text>
</comment>
<dbReference type="PANTHER" id="PTHR20992">
    <property type="entry name" value="AT15442P-RELATED"/>
    <property type="match status" value="1"/>
</dbReference>
<protein>
    <submittedName>
        <fullName evidence="3">Membrane protein</fullName>
    </submittedName>
</protein>
<feature type="compositionally biased region" description="Low complexity" evidence="1">
    <location>
        <begin position="27"/>
        <end position="37"/>
    </location>
</feature>
<dbReference type="Pfam" id="PF04087">
    <property type="entry name" value="DUF389"/>
    <property type="match status" value="1"/>
</dbReference>
<feature type="region of interest" description="Disordered" evidence="1">
    <location>
        <begin position="1"/>
        <end position="37"/>
    </location>
</feature>
<evidence type="ECO:0000313" key="3">
    <source>
        <dbReference type="EMBL" id="KEO89329.1"/>
    </source>
</evidence>
<evidence type="ECO:0000313" key="4">
    <source>
        <dbReference type="Proteomes" id="UP000027866"/>
    </source>
</evidence>
<proteinExistence type="predicted"/>
<keyword evidence="4" id="KW-1185">Reference proteome</keyword>
<feature type="transmembrane region" description="Helical" evidence="2">
    <location>
        <begin position="269"/>
        <end position="291"/>
    </location>
</feature>
<accession>A0A074M7D3</accession>
<evidence type="ECO:0000256" key="1">
    <source>
        <dbReference type="SAM" id="MobiDB-lite"/>
    </source>
</evidence>
<feature type="transmembrane region" description="Helical" evidence="2">
    <location>
        <begin position="82"/>
        <end position="98"/>
    </location>
</feature>
<dbReference type="PATRIC" id="fig|39960.10.peg.2754"/>
<reference evidence="3 4" key="1">
    <citation type="submission" date="2014-04" db="EMBL/GenBank/DDBJ databases">
        <title>A comprehensive comparison of genomes of Erythrobacter spp. Strains.</title>
        <authorList>
            <person name="Zheng Q."/>
        </authorList>
    </citation>
    <scope>NUCLEOTIDE SEQUENCE [LARGE SCALE GENOMIC DNA]</scope>
    <source>
        <strain evidence="3 4">DSM 8509</strain>
    </source>
</reference>
<dbReference type="Proteomes" id="UP000027866">
    <property type="component" value="Unassembled WGS sequence"/>
</dbReference>
<sequence>MTDNAAPAEPRRPDSASPAEDAREPDAGAQAVAGSPAARSEGGIAGIVQSIRRWWLTEVTGAVDQVQVIADRREECLLSERYLFMIAMSAGIAVVGLLQSSTAVVIGAMLLSPLMGPIMGLGFALAIGDYHWLKQSARSLAWGSALAVLLCALIVYVSPIKTITPEIAARTEPTLFDLMVALFSGMAGAYAMIRGRAGTIVGVAIATALMPPLATVGFGLATLNGTVFSGALLLFVTNLITIALTAWAMARLYGFRTRLSERQTQAQNLAVVLVFVMLAIPLGFSLQQIAWEANAQRIVRSEIEETFDPRSEVFALETDFNSQPISVAATVFTPALREDAELDIERALAKRLGQPVELTLVQDEVGSNAGAAEQAQLSAARDREEAAARARADALALRLALVAGVGEDDVTIDRTRRRAVVRARPLEGANIATYRALEARISATEQDWTIEVIPPAAALPTGFAFNEEGLPTAPARRALETLAWAAGRIDLPVVLVGNDEDAERARTYLAERGITVELREERGDLRAEWGALPAE</sequence>
<organism evidence="3 4">
    <name type="scientific">Erythrobacter litoralis</name>
    <dbReference type="NCBI Taxonomy" id="39960"/>
    <lineage>
        <taxon>Bacteria</taxon>
        <taxon>Pseudomonadati</taxon>
        <taxon>Pseudomonadota</taxon>
        <taxon>Alphaproteobacteria</taxon>
        <taxon>Sphingomonadales</taxon>
        <taxon>Erythrobacteraceae</taxon>
        <taxon>Erythrobacter/Porphyrobacter group</taxon>
        <taxon>Erythrobacter</taxon>
    </lineage>
</organism>
<feature type="transmembrane region" description="Helical" evidence="2">
    <location>
        <begin position="200"/>
        <end position="221"/>
    </location>
</feature>
<feature type="transmembrane region" description="Helical" evidence="2">
    <location>
        <begin position="175"/>
        <end position="193"/>
    </location>
</feature>
<dbReference type="KEGG" id="elq:Ga0102493_11507"/>
<evidence type="ECO:0000256" key="2">
    <source>
        <dbReference type="SAM" id="Phobius"/>
    </source>
</evidence>
<name>A0A074M7D3_9SPHN</name>
<dbReference type="EMBL" id="JMIX01000015">
    <property type="protein sequence ID" value="KEO89329.1"/>
    <property type="molecule type" value="Genomic_DNA"/>
</dbReference>
<dbReference type="PANTHER" id="PTHR20992:SF9">
    <property type="entry name" value="AT15442P-RELATED"/>
    <property type="match status" value="1"/>
</dbReference>
<dbReference type="AlphaFoldDB" id="A0A074M7D3"/>
<feature type="compositionally biased region" description="Basic and acidic residues" evidence="1">
    <location>
        <begin position="9"/>
        <end position="26"/>
    </location>
</feature>
<feature type="transmembrane region" description="Helical" evidence="2">
    <location>
        <begin position="227"/>
        <end position="248"/>
    </location>
</feature>
<feature type="transmembrane region" description="Helical" evidence="2">
    <location>
        <begin position="140"/>
        <end position="160"/>
    </location>
</feature>
<dbReference type="RefSeq" id="WP_051698476.1">
    <property type="nucleotide sequence ID" value="NZ_CP017057.1"/>
</dbReference>
<feature type="transmembrane region" description="Helical" evidence="2">
    <location>
        <begin position="104"/>
        <end position="128"/>
    </location>
</feature>
<dbReference type="NCBIfam" id="TIGR00341">
    <property type="entry name" value="TIGR00341 family protein"/>
    <property type="match status" value="1"/>
</dbReference>
<gene>
    <name evidence="3" type="ORF">EH32_04155</name>
</gene>
<keyword evidence="2" id="KW-0472">Membrane</keyword>
<keyword evidence="2" id="KW-1133">Transmembrane helix</keyword>
<keyword evidence="2" id="KW-0812">Transmembrane</keyword>
<dbReference type="OrthoDB" id="9790659at2"/>